<dbReference type="RefSeq" id="WP_289607276.1">
    <property type="nucleotide sequence ID" value="NZ_JAUDCG010000013.1"/>
</dbReference>
<reference evidence="2" key="1">
    <citation type="submission" date="2023-06" db="EMBL/GenBank/DDBJ databases">
        <title>Identification and characterization of horizontal gene transfer across gut microbiota members of farm animals based on homology search.</title>
        <authorList>
            <person name="Zeman M."/>
            <person name="Kubasova T."/>
            <person name="Jahodarova E."/>
            <person name="Nykrynova M."/>
            <person name="Rychlik I."/>
        </authorList>
    </citation>
    <scope>NUCLEOTIDE SEQUENCE [LARGE SCALE GENOMIC DNA]</scope>
    <source>
        <strain evidence="2">ET39</strain>
    </source>
</reference>
<proteinExistence type="predicted"/>
<evidence type="ECO:0008006" key="3">
    <source>
        <dbReference type="Google" id="ProtNLM"/>
    </source>
</evidence>
<gene>
    <name evidence="1" type="ORF">QUV96_04050</name>
</gene>
<keyword evidence="2" id="KW-1185">Reference proteome</keyword>
<dbReference type="InterPro" id="IPR011990">
    <property type="entry name" value="TPR-like_helical_dom_sf"/>
</dbReference>
<dbReference type="EMBL" id="JAUDCG010000013">
    <property type="protein sequence ID" value="MDM8156809.1"/>
    <property type="molecule type" value="Genomic_DNA"/>
</dbReference>
<organism evidence="1 2">
    <name type="scientific">Amedibacillus dolichus</name>
    <dbReference type="NCBI Taxonomy" id="31971"/>
    <lineage>
        <taxon>Bacteria</taxon>
        <taxon>Bacillati</taxon>
        <taxon>Bacillota</taxon>
        <taxon>Erysipelotrichia</taxon>
        <taxon>Erysipelotrichales</taxon>
        <taxon>Erysipelotrichaceae</taxon>
        <taxon>Amedibacillus</taxon>
    </lineage>
</organism>
<dbReference type="Gene3D" id="1.25.40.10">
    <property type="entry name" value="Tetratricopeptide repeat domain"/>
    <property type="match status" value="1"/>
</dbReference>
<dbReference type="SUPFAM" id="SSF48452">
    <property type="entry name" value="TPR-like"/>
    <property type="match status" value="1"/>
</dbReference>
<sequence>MKEEAWECYEEALQCDSLRERKRLLNEAIQFDPDFLDAKSELASLCTNADTRMKKFRELQTEEEAILEREHLMERKGSFYGIWETRPYIRLRYRIFSEFIERRQLRLAMKEGEEILSYNENDNTGSRYALLAIYCLLEEFDKADDLLRRYPEESVPMLLYEAVLNYRRNDRRKMRRNLRKIRERVPEVGSIAEVIEELSVMDDCYLMVNSLQEVYYYLSGFPELFTPKDLLKEMDDIWVKGK</sequence>
<comment type="caution">
    <text evidence="1">The sequence shown here is derived from an EMBL/GenBank/DDBJ whole genome shotgun (WGS) entry which is preliminary data.</text>
</comment>
<reference evidence="1 2" key="2">
    <citation type="submission" date="2023-06" db="EMBL/GenBank/DDBJ databases">
        <title>Identification and characterization of horizontal gene transfer across gut microbiota members of farm animals based on homology search.</title>
        <authorList>
            <person name="Schwarzerova J."/>
            <person name="Nykrynova M."/>
            <person name="Jureckova K."/>
            <person name="Cejkova D."/>
            <person name="Rychlik I."/>
        </authorList>
    </citation>
    <scope>NUCLEOTIDE SEQUENCE [LARGE SCALE GENOMIC DNA]</scope>
    <source>
        <strain evidence="1 2">ET39</strain>
    </source>
</reference>
<dbReference type="Proteomes" id="UP001529340">
    <property type="component" value="Unassembled WGS sequence"/>
</dbReference>
<evidence type="ECO:0000313" key="1">
    <source>
        <dbReference type="EMBL" id="MDM8156809.1"/>
    </source>
</evidence>
<evidence type="ECO:0000313" key="2">
    <source>
        <dbReference type="Proteomes" id="UP001529340"/>
    </source>
</evidence>
<name>A0ABT7UAZ6_9FIRM</name>
<protein>
    <recommendedName>
        <fullName evidence="3">Tetratricopeptide repeat protein</fullName>
    </recommendedName>
</protein>
<accession>A0ABT7UAZ6</accession>